<dbReference type="PANTHER" id="PTHR19308:SF14">
    <property type="entry name" value="START DOMAIN-CONTAINING PROTEIN"/>
    <property type="match status" value="1"/>
</dbReference>
<dbReference type="Gene3D" id="3.30.530.20">
    <property type="match status" value="1"/>
</dbReference>
<dbReference type="InterPro" id="IPR023393">
    <property type="entry name" value="START-like_dom_sf"/>
</dbReference>
<keyword evidence="5" id="KW-1185">Reference proteome</keyword>
<dbReference type="InterPro" id="IPR051213">
    <property type="entry name" value="START_lipid_transfer"/>
</dbReference>
<dbReference type="EMBL" id="BQKY01000007">
    <property type="protein sequence ID" value="GJN90850.1"/>
    <property type="molecule type" value="Genomic_DNA"/>
</dbReference>
<proteinExistence type="predicted"/>
<dbReference type="PROSITE" id="PS50848">
    <property type="entry name" value="START"/>
    <property type="match status" value="1"/>
</dbReference>
<evidence type="ECO:0000313" key="4">
    <source>
        <dbReference type="EMBL" id="GJN90850.1"/>
    </source>
</evidence>
<reference evidence="4 5" key="1">
    <citation type="submission" date="2021-12" db="EMBL/GenBank/DDBJ databases">
        <title>High titer production of polyol ester of fatty acids by Rhodotorula paludigena BS15 towards product separation-free biomass refinery.</title>
        <authorList>
            <person name="Mano J."/>
            <person name="Ono H."/>
            <person name="Tanaka T."/>
            <person name="Naito K."/>
            <person name="Sushida H."/>
            <person name="Ike M."/>
            <person name="Tokuyasu K."/>
            <person name="Kitaoka M."/>
        </authorList>
    </citation>
    <scope>NUCLEOTIDE SEQUENCE [LARGE SCALE GENOMIC DNA]</scope>
    <source>
        <strain evidence="4 5">BS15</strain>
    </source>
</reference>
<dbReference type="PANTHER" id="PTHR19308">
    <property type="entry name" value="PHOSPHATIDYLCHOLINE TRANSFER PROTEIN"/>
    <property type="match status" value="1"/>
</dbReference>
<organism evidence="4 5">
    <name type="scientific">Rhodotorula paludigena</name>
    <dbReference type="NCBI Taxonomy" id="86838"/>
    <lineage>
        <taxon>Eukaryota</taxon>
        <taxon>Fungi</taxon>
        <taxon>Dikarya</taxon>
        <taxon>Basidiomycota</taxon>
        <taxon>Pucciniomycotina</taxon>
        <taxon>Microbotryomycetes</taxon>
        <taxon>Sporidiobolales</taxon>
        <taxon>Sporidiobolaceae</taxon>
        <taxon>Rhodotorula</taxon>
    </lineage>
</organism>
<feature type="compositionally biased region" description="Acidic residues" evidence="1">
    <location>
        <begin position="379"/>
        <end position="400"/>
    </location>
</feature>
<evidence type="ECO:0000256" key="2">
    <source>
        <dbReference type="SAM" id="Phobius"/>
    </source>
</evidence>
<feature type="transmembrane region" description="Helical" evidence="2">
    <location>
        <begin position="504"/>
        <end position="527"/>
    </location>
</feature>
<feature type="domain" description="START" evidence="3">
    <location>
        <begin position="161"/>
        <end position="356"/>
    </location>
</feature>
<evidence type="ECO:0000313" key="5">
    <source>
        <dbReference type="Proteomes" id="UP001342314"/>
    </source>
</evidence>
<feature type="region of interest" description="Disordered" evidence="1">
    <location>
        <begin position="470"/>
        <end position="494"/>
    </location>
</feature>
<evidence type="ECO:0000259" key="3">
    <source>
        <dbReference type="PROSITE" id="PS50848"/>
    </source>
</evidence>
<dbReference type="GO" id="GO:0008289">
    <property type="term" value="F:lipid binding"/>
    <property type="evidence" value="ECO:0007669"/>
    <property type="project" value="InterPro"/>
</dbReference>
<evidence type="ECO:0000256" key="1">
    <source>
        <dbReference type="SAM" id="MobiDB-lite"/>
    </source>
</evidence>
<dbReference type="Pfam" id="PF01852">
    <property type="entry name" value="START"/>
    <property type="match status" value="1"/>
</dbReference>
<dbReference type="AlphaFoldDB" id="A0AAV5GLV7"/>
<dbReference type="SUPFAM" id="SSF55961">
    <property type="entry name" value="Bet v1-like"/>
    <property type="match status" value="1"/>
</dbReference>
<dbReference type="InterPro" id="IPR002913">
    <property type="entry name" value="START_lipid-bd_dom"/>
</dbReference>
<dbReference type="GO" id="GO:0005737">
    <property type="term" value="C:cytoplasm"/>
    <property type="evidence" value="ECO:0007669"/>
    <property type="project" value="UniProtKB-ARBA"/>
</dbReference>
<feature type="compositionally biased region" description="Low complexity" evidence="1">
    <location>
        <begin position="401"/>
        <end position="419"/>
    </location>
</feature>
<keyword evidence="2" id="KW-0472">Membrane</keyword>
<sequence>MSTTTRSMAVAPLPDTSKSVLTLLASLSPLYFLVQSRSRLGLDALHIGLLQVLLLLILRAGLDMVPSSLRRRTTPAPPPIVVQDIPVEPDVGAVVSHSRAKERTTKRRRVKSVVSAPPPLFPADKLDETVANFLHITAPAFLAYVPVKPSTSISAAPLADWKSTFEGENVEVLQHPKLASLFGICATFPGVPLRNLYQVLQDVGSRSKWDSMAQGADEIERFEVDGRQGNCLHMRMKGMAMVKAKDLVLLSVAGKLPVVADRPAPGMPVSDKFRIFAATTSVDHPKVPPTSAFNRMELSVSGFLIEEVGDGSKIVQITDLSGLGSWIPGAVIRTITQTMLPKSLVKLGATAAALTEAELTSEFPPRTLGAAPPPASTEDTSEEPSSEADESDLDEDDDEPSTGLTTPSSSDPSLSPSASRDLHTLLSHLRSVTSRLAALETLVASPPLSAPPPPAAGARAHARPWYALFGGSSAAPPPDTQRRVGGGKADDMLTASAGAGQSTLSALVALGSAAAATAAVAAVAAWAKRRR</sequence>
<name>A0AAV5GLV7_9BASI</name>
<accession>A0AAV5GLV7</accession>
<protein>
    <recommendedName>
        <fullName evidence="3">START domain-containing protein</fullName>
    </recommendedName>
</protein>
<gene>
    <name evidence="4" type="ORF">Rhopal_003864-T1</name>
</gene>
<feature type="region of interest" description="Disordered" evidence="1">
    <location>
        <begin position="358"/>
        <end position="419"/>
    </location>
</feature>
<keyword evidence="2" id="KW-0812">Transmembrane</keyword>
<feature type="transmembrane region" description="Helical" evidence="2">
    <location>
        <begin position="41"/>
        <end position="62"/>
    </location>
</feature>
<comment type="caution">
    <text evidence="4">The sequence shown here is derived from an EMBL/GenBank/DDBJ whole genome shotgun (WGS) entry which is preliminary data.</text>
</comment>
<keyword evidence="2" id="KW-1133">Transmembrane helix</keyword>
<dbReference type="Proteomes" id="UP001342314">
    <property type="component" value="Unassembled WGS sequence"/>
</dbReference>